<evidence type="ECO:0000313" key="5">
    <source>
        <dbReference type="Proteomes" id="UP000053244"/>
    </source>
</evidence>
<feature type="domain" description="FAD-binding" evidence="3">
    <location>
        <begin position="137"/>
        <end position="317"/>
    </location>
</feature>
<dbReference type="EMBL" id="LLZH01000301">
    <property type="protein sequence ID" value="KUL27188.1"/>
    <property type="molecule type" value="Genomic_DNA"/>
</dbReference>
<dbReference type="AlphaFoldDB" id="A0A101JHY1"/>
<organism evidence="4 5">
    <name type="scientific">Actinoplanes awajinensis subsp. mycoplanecinus</name>
    <dbReference type="NCBI Taxonomy" id="135947"/>
    <lineage>
        <taxon>Bacteria</taxon>
        <taxon>Bacillati</taxon>
        <taxon>Actinomycetota</taxon>
        <taxon>Actinomycetes</taxon>
        <taxon>Micromonosporales</taxon>
        <taxon>Micromonosporaceae</taxon>
        <taxon>Actinoplanes</taxon>
    </lineage>
</organism>
<name>A0A101JHY1_9ACTN</name>
<keyword evidence="2 4" id="KW-0503">Monooxygenase</keyword>
<dbReference type="Proteomes" id="UP000053244">
    <property type="component" value="Unassembled WGS sequence"/>
</dbReference>
<feature type="domain" description="FAD-binding" evidence="3">
    <location>
        <begin position="2"/>
        <end position="60"/>
    </location>
</feature>
<evidence type="ECO:0000256" key="2">
    <source>
        <dbReference type="ARBA" id="ARBA00023033"/>
    </source>
</evidence>
<dbReference type="Pfam" id="PF01494">
    <property type="entry name" value="FAD_binding_3"/>
    <property type="match status" value="2"/>
</dbReference>
<proteinExistence type="predicted"/>
<accession>A0A101JHY1</accession>
<dbReference type="InterPro" id="IPR002938">
    <property type="entry name" value="FAD-bd"/>
</dbReference>
<evidence type="ECO:0000313" key="4">
    <source>
        <dbReference type="EMBL" id="KUL27188.1"/>
    </source>
</evidence>
<dbReference type="GO" id="GO:0071949">
    <property type="term" value="F:FAD binding"/>
    <property type="evidence" value="ECO:0007669"/>
    <property type="project" value="InterPro"/>
</dbReference>
<evidence type="ECO:0000256" key="1">
    <source>
        <dbReference type="ARBA" id="ARBA00023002"/>
    </source>
</evidence>
<keyword evidence="5" id="KW-1185">Reference proteome</keyword>
<dbReference type="PRINTS" id="PR00420">
    <property type="entry name" value="RNGMNOXGNASE"/>
</dbReference>
<dbReference type="InterPro" id="IPR050493">
    <property type="entry name" value="FAD-dep_Monooxygenase_BioMet"/>
</dbReference>
<keyword evidence="1" id="KW-0560">Oxidoreductase</keyword>
<dbReference type="GO" id="GO:0004497">
    <property type="term" value="F:monooxygenase activity"/>
    <property type="evidence" value="ECO:0007669"/>
    <property type="project" value="UniProtKB-KW"/>
</dbReference>
<sequence>MIGAGVGGLAAGVALQRRGWDVTVLERAAALEEVGAGLAVAPNALRTLDTFGLGDRLRELSGLEGAAGIRRPDGGWISRSDGDRATARFGDPIIAVHRATLVEVLASGLAPGTLRLGRPVTEVDPSSGTVVTADGPLTADLVVAADGINSSVRMSLFPAHPGPVHTGVTSWRFVVPHPGGTVTPGETWGGGKVFGVVVLGDGRVYCYATAPAPAGGRAADEQAELSRLFGAWHEPIRSLIAAATAVTRTDVRCLDQPLPSFHRGRVALLGDAAHAMTPNLGQGACQAIEDAAVLAAHAADLPRYSAERLPRTTAVARASRRVARMAGLDNRAAEWVRNTGMSLAGRLGPDLILRQMDPVLTWHPPT</sequence>
<dbReference type="PANTHER" id="PTHR13789:SF309">
    <property type="entry name" value="PUTATIVE (AFU_ORTHOLOGUE AFUA_6G14510)-RELATED"/>
    <property type="match status" value="1"/>
</dbReference>
<comment type="caution">
    <text evidence="4">The sequence shown here is derived from an EMBL/GenBank/DDBJ whole genome shotgun (WGS) entry which is preliminary data.</text>
</comment>
<evidence type="ECO:0000259" key="3">
    <source>
        <dbReference type="Pfam" id="PF01494"/>
    </source>
</evidence>
<protein>
    <submittedName>
        <fullName evidence="4">Monooxygenase</fullName>
    </submittedName>
</protein>
<dbReference type="Gene3D" id="3.50.50.60">
    <property type="entry name" value="FAD/NAD(P)-binding domain"/>
    <property type="match status" value="1"/>
</dbReference>
<gene>
    <name evidence="4" type="ORF">ADL15_36360</name>
</gene>
<reference evidence="4 5" key="1">
    <citation type="submission" date="2015-10" db="EMBL/GenBank/DDBJ databases">
        <authorList>
            <person name="Gilbert D.G."/>
        </authorList>
    </citation>
    <scope>NUCLEOTIDE SEQUENCE [LARGE SCALE GENOMIC DNA]</scope>
    <source>
        <strain evidence="4 5">NRRL B-16712</strain>
    </source>
</reference>
<dbReference type="SUPFAM" id="SSF51905">
    <property type="entry name" value="FAD/NAD(P)-binding domain"/>
    <property type="match status" value="1"/>
</dbReference>
<dbReference type="InterPro" id="IPR036188">
    <property type="entry name" value="FAD/NAD-bd_sf"/>
</dbReference>
<dbReference type="PANTHER" id="PTHR13789">
    <property type="entry name" value="MONOOXYGENASE"/>
    <property type="match status" value="1"/>
</dbReference>